<organism evidence="1">
    <name type="scientific">Picea glauca</name>
    <name type="common">White spruce</name>
    <name type="synonym">Pinus glauca</name>
    <dbReference type="NCBI Taxonomy" id="3330"/>
    <lineage>
        <taxon>Eukaryota</taxon>
        <taxon>Viridiplantae</taxon>
        <taxon>Streptophyta</taxon>
        <taxon>Embryophyta</taxon>
        <taxon>Tracheophyta</taxon>
        <taxon>Spermatophyta</taxon>
        <taxon>Pinopsida</taxon>
        <taxon>Pinidae</taxon>
        <taxon>Conifers I</taxon>
        <taxon>Pinales</taxon>
        <taxon>Pinaceae</taxon>
        <taxon>Picea</taxon>
    </lineage>
</organism>
<accession>A0A101LVV1</accession>
<protein>
    <submittedName>
        <fullName evidence="1">Uncharacterized protein</fullName>
    </submittedName>
</protein>
<dbReference type="AlphaFoldDB" id="A0A101LVV1"/>
<geneLocation type="mitochondrion" evidence="1"/>
<sequence length="59" mass="6688">MYILGKVLVMPVPPGIYWIHLVGRISRSGSFFPQCCLLMLSRRLYNSVNVSVPILSSFM</sequence>
<evidence type="ECO:0000313" key="1">
    <source>
        <dbReference type="EMBL" id="KUM46324.1"/>
    </source>
</evidence>
<gene>
    <name evidence="1" type="ORF">ABT39_MTgene1830</name>
</gene>
<name>A0A101LVV1_PICGL</name>
<keyword evidence="1" id="KW-0496">Mitochondrion</keyword>
<proteinExistence type="predicted"/>
<reference evidence="1" key="1">
    <citation type="journal article" date="2015" name="Genome Biol. Evol.">
        <title>Organellar Genomes of White Spruce (Picea glauca): Assembly and Annotation.</title>
        <authorList>
            <person name="Jackman S.D."/>
            <person name="Warren R.L."/>
            <person name="Gibb E.A."/>
            <person name="Vandervalk B.P."/>
            <person name="Mohamadi H."/>
            <person name="Chu J."/>
            <person name="Raymond A."/>
            <person name="Pleasance S."/>
            <person name="Coope R."/>
            <person name="Wildung M.R."/>
            <person name="Ritland C.E."/>
            <person name="Bousquet J."/>
            <person name="Jones S.J."/>
            <person name="Bohlmann J."/>
            <person name="Birol I."/>
        </authorList>
    </citation>
    <scope>NUCLEOTIDE SEQUENCE [LARGE SCALE GENOMIC DNA]</scope>
    <source>
        <tissue evidence="1">Flushing bud</tissue>
    </source>
</reference>
<comment type="caution">
    <text evidence="1">The sequence shown here is derived from an EMBL/GenBank/DDBJ whole genome shotgun (WGS) entry which is preliminary data.</text>
</comment>
<dbReference type="EMBL" id="LKAM01000012">
    <property type="protein sequence ID" value="KUM46324.1"/>
    <property type="molecule type" value="Genomic_DNA"/>
</dbReference>